<evidence type="ECO:0000313" key="3">
    <source>
        <dbReference type="Proteomes" id="UP000218209"/>
    </source>
</evidence>
<keyword evidence="1" id="KW-0732">Signal</keyword>
<keyword evidence="3" id="KW-1185">Reference proteome</keyword>
<evidence type="ECO:0000256" key="1">
    <source>
        <dbReference type="SAM" id="SignalP"/>
    </source>
</evidence>
<dbReference type="Gene3D" id="2.70.50.70">
    <property type="match status" value="1"/>
</dbReference>
<dbReference type="AlphaFoldDB" id="A0A1X6NXP0"/>
<proteinExistence type="predicted"/>
<dbReference type="EMBL" id="KV918999">
    <property type="protein sequence ID" value="OSX73394.1"/>
    <property type="molecule type" value="Genomic_DNA"/>
</dbReference>
<sequence>MIPRRPLAAAALLATAAAALLAAASVPAPAGAHSTIAWPTPTHKSDCSFIPGRKMKCLGRGQTACPRTQRPAEAGKNWRQPAATWARGQQVTLRYKKNNHGPVGFVRWSLVPAKLHYSNAAHTKFAFWWNCWGSGFHDCRGDECGTDDKRKAWASQVTIPTSIPDGNYVLGFVWYGFGGENFGKLRFPAYWSCSMVRIRGGHQTDTWTPRFVPVTGRKAPNLRGSRQQQDTQCLSGVDRLGVCDRVTPACKQRRVKFMVPAQFQGGRRPQPLTKKMYLDARC</sequence>
<evidence type="ECO:0008006" key="4">
    <source>
        <dbReference type="Google" id="ProtNLM"/>
    </source>
</evidence>
<evidence type="ECO:0000313" key="2">
    <source>
        <dbReference type="EMBL" id="OSX73394.1"/>
    </source>
</evidence>
<dbReference type="OrthoDB" id="2342176at2759"/>
<dbReference type="InterPro" id="IPR006311">
    <property type="entry name" value="TAT_signal"/>
</dbReference>
<feature type="chain" id="PRO_5012439946" description="Chitin-binding type-4 domain-containing protein" evidence="1">
    <location>
        <begin position="33"/>
        <end position="282"/>
    </location>
</feature>
<protein>
    <recommendedName>
        <fullName evidence="4">Chitin-binding type-4 domain-containing protein</fullName>
    </recommendedName>
</protein>
<dbReference type="PROSITE" id="PS51318">
    <property type="entry name" value="TAT"/>
    <property type="match status" value="1"/>
</dbReference>
<accession>A0A1X6NXP0</accession>
<gene>
    <name evidence="2" type="ORF">BU14_0352s0013</name>
</gene>
<name>A0A1X6NXP0_PORUM</name>
<dbReference type="Proteomes" id="UP000218209">
    <property type="component" value="Unassembled WGS sequence"/>
</dbReference>
<reference evidence="2 3" key="1">
    <citation type="submission" date="2017-03" db="EMBL/GenBank/DDBJ databases">
        <title>WGS assembly of Porphyra umbilicalis.</title>
        <authorList>
            <person name="Brawley S.H."/>
            <person name="Blouin N.A."/>
            <person name="Ficko-Blean E."/>
            <person name="Wheeler G.L."/>
            <person name="Lohr M."/>
            <person name="Goodson H.V."/>
            <person name="Jenkins J.W."/>
            <person name="Blaby-Haas C.E."/>
            <person name="Helliwell K.E."/>
            <person name="Chan C."/>
            <person name="Marriage T."/>
            <person name="Bhattacharya D."/>
            <person name="Klein A.S."/>
            <person name="Badis Y."/>
            <person name="Brodie J."/>
            <person name="Cao Y."/>
            <person name="Collen J."/>
            <person name="Dittami S.M."/>
            <person name="Gachon C.M."/>
            <person name="Green B.R."/>
            <person name="Karpowicz S."/>
            <person name="Kim J.W."/>
            <person name="Kudahl U."/>
            <person name="Lin S."/>
            <person name="Michel G."/>
            <person name="Mittag M."/>
            <person name="Olson B.J."/>
            <person name="Pangilinan J."/>
            <person name="Peng Y."/>
            <person name="Qiu H."/>
            <person name="Shu S."/>
            <person name="Singer J.T."/>
            <person name="Smith A.G."/>
            <person name="Sprecher B.N."/>
            <person name="Wagner V."/>
            <person name="Wang W."/>
            <person name="Wang Z.-Y."/>
            <person name="Yan J."/>
            <person name="Yarish C."/>
            <person name="Zoeuner-Riek S."/>
            <person name="Zhuang Y."/>
            <person name="Zou Y."/>
            <person name="Lindquist E.A."/>
            <person name="Grimwood J."/>
            <person name="Barry K."/>
            <person name="Rokhsar D.S."/>
            <person name="Schmutz J."/>
            <person name="Stiller J.W."/>
            <person name="Grossman A.R."/>
            <person name="Prochnik S.E."/>
        </authorList>
    </citation>
    <scope>NUCLEOTIDE SEQUENCE [LARGE SCALE GENOMIC DNA]</scope>
    <source>
        <strain evidence="2">4086291</strain>
    </source>
</reference>
<organism evidence="2 3">
    <name type="scientific">Porphyra umbilicalis</name>
    <name type="common">Purple laver</name>
    <name type="synonym">Red alga</name>
    <dbReference type="NCBI Taxonomy" id="2786"/>
    <lineage>
        <taxon>Eukaryota</taxon>
        <taxon>Rhodophyta</taxon>
        <taxon>Bangiophyceae</taxon>
        <taxon>Bangiales</taxon>
        <taxon>Bangiaceae</taxon>
        <taxon>Porphyra</taxon>
    </lineage>
</organism>
<feature type="signal peptide" evidence="1">
    <location>
        <begin position="1"/>
        <end position="32"/>
    </location>
</feature>